<feature type="transmembrane region" description="Helical" evidence="1">
    <location>
        <begin position="888"/>
        <end position="908"/>
    </location>
</feature>
<dbReference type="Gene3D" id="1.20.1640.10">
    <property type="entry name" value="Multidrug efflux transporter AcrB transmembrane domain"/>
    <property type="match status" value="2"/>
</dbReference>
<feature type="transmembrane region" description="Helical" evidence="1">
    <location>
        <begin position="915"/>
        <end position="935"/>
    </location>
</feature>
<evidence type="ECO:0000256" key="1">
    <source>
        <dbReference type="SAM" id="Phobius"/>
    </source>
</evidence>
<evidence type="ECO:0000313" key="3">
    <source>
        <dbReference type="Proteomes" id="UP000006176"/>
    </source>
</evidence>
<dbReference type="PATRIC" id="fig|760154.4.peg.1804"/>
<dbReference type="AlphaFoldDB" id="I3XYR2"/>
<organism evidence="2 3">
    <name type="scientific">Sulfurospirillum barnesii (strain ATCC 700032 / DSM 10660 / SES-3)</name>
    <dbReference type="NCBI Taxonomy" id="760154"/>
    <lineage>
        <taxon>Bacteria</taxon>
        <taxon>Pseudomonadati</taxon>
        <taxon>Campylobacterota</taxon>
        <taxon>Epsilonproteobacteria</taxon>
        <taxon>Campylobacterales</taxon>
        <taxon>Sulfurospirillaceae</taxon>
        <taxon>Sulfurospirillum</taxon>
    </lineage>
</organism>
<dbReference type="HOGENOM" id="CLU_002755_1_2_7"/>
<gene>
    <name evidence="2" type="ordered locus">Sulba_1805</name>
</gene>
<dbReference type="Gene3D" id="3.30.70.1440">
    <property type="entry name" value="Multidrug efflux transporter AcrB pore domain"/>
    <property type="match status" value="1"/>
</dbReference>
<dbReference type="Gene3D" id="3.30.70.1430">
    <property type="entry name" value="Multidrug efflux transporter AcrB pore domain"/>
    <property type="match status" value="2"/>
</dbReference>
<keyword evidence="1" id="KW-1133">Transmembrane helix</keyword>
<keyword evidence="3" id="KW-1185">Reference proteome</keyword>
<feature type="transmembrane region" description="Helical" evidence="1">
    <location>
        <begin position="532"/>
        <end position="549"/>
    </location>
</feature>
<dbReference type="Gene3D" id="3.30.2090.10">
    <property type="entry name" value="Multidrug efflux transporter AcrB TolC docking domain, DN and DC subdomains"/>
    <property type="match status" value="2"/>
</dbReference>
<dbReference type="PANTHER" id="PTHR32063:SF33">
    <property type="entry name" value="RND SUPERFAMILY EFFLUX PUMP PERMEASE COMPONENT"/>
    <property type="match status" value="1"/>
</dbReference>
<dbReference type="InterPro" id="IPR001036">
    <property type="entry name" value="Acrflvin-R"/>
</dbReference>
<protein>
    <submittedName>
        <fullName evidence="2">Cation/multidrug efflux pump</fullName>
    </submittedName>
</protein>
<feature type="transmembrane region" description="Helical" evidence="1">
    <location>
        <begin position="861"/>
        <end position="882"/>
    </location>
</feature>
<dbReference type="GO" id="GO:0042910">
    <property type="term" value="F:xenobiotic transmembrane transporter activity"/>
    <property type="evidence" value="ECO:0007669"/>
    <property type="project" value="TreeGrafter"/>
</dbReference>
<dbReference type="STRING" id="760154.Sulba_1805"/>
<dbReference type="SUPFAM" id="SSF82693">
    <property type="entry name" value="Multidrug efflux transporter AcrB pore domain, PN1, PN2, PC1 and PC2 subdomains"/>
    <property type="match status" value="2"/>
</dbReference>
<accession>I3XYR2</accession>
<feature type="transmembrane region" description="Helical" evidence="1">
    <location>
        <begin position="459"/>
        <end position="482"/>
    </location>
</feature>
<feature type="transmembrane region" description="Helical" evidence="1">
    <location>
        <begin position="334"/>
        <end position="353"/>
    </location>
</feature>
<dbReference type="EMBL" id="CP003333">
    <property type="protein sequence ID" value="AFL69086.1"/>
    <property type="molecule type" value="Genomic_DNA"/>
</dbReference>
<feature type="transmembrane region" description="Helical" evidence="1">
    <location>
        <begin position="359"/>
        <end position="377"/>
    </location>
</feature>
<keyword evidence="1" id="KW-0812">Transmembrane</keyword>
<evidence type="ECO:0000313" key="2">
    <source>
        <dbReference type="EMBL" id="AFL69086.1"/>
    </source>
</evidence>
<dbReference type="SUPFAM" id="SSF82866">
    <property type="entry name" value="Multidrug efflux transporter AcrB transmembrane domain"/>
    <property type="match status" value="2"/>
</dbReference>
<feature type="transmembrane region" description="Helical" evidence="1">
    <location>
        <begin position="991"/>
        <end position="1017"/>
    </location>
</feature>
<name>I3XYR2_SULBS</name>
<dbReference type="Pfam" id="PF00873">
    <property type="entry name" value="ACR_tran"/>
    <property type="match status" value="1"/>
</dbReference>
<sequence length="1031" mass="114329">MQKEPNSFIAWLVKNKVTANILMLIFLVGGVYMSLYIKKEVFPEFDLDMVTISVAYPGASPEEVEQGIVLSIEEEIRSIEGVKEVTATAKEGVASVIAELHEKGNKNRTYQDIQQAIDSITTFPEDAEKPVISMSSRKRRVVSLAIMGEGEPLVLRELAEIVRERLLQSSGISQVELVGARNYEVEIALDRVVLERYGLSMQNVSDIIAKESVELSGGNIKSNAGDILLRVKTRKIKAADFETLPILTTPLGATVRLGEIATIKDTFVDDSIFFTYNNKPAIEIEVYRLGDETPKSVSQATKKVVEEITQELPSAYALQINDDNSEVYNARLELLLKNGMIGLVLVLLILGAFLEFKLAFWVALGVPTSFLGSLLFLEYFGVSINMISMFAFILALGIVVDDAIIVGENIYEYKQRGMNYIEAAIQGTKDVAIPVTFSILTNIVAFLPLMFIPGIFGKTFFPIAIVVATVFAISWIEAILILPAHLAFKQTTKKGSILHTIEIQQQKVARSFDRFVEKVYQPFLLFCMRNRYPTLVMGFAILIVVLAYAKSGRLGFEMMPRIESNRAVVYATMPIGTPQSVMQMVNQQIIASGLKTIETLNEEGLNQGYKSKINENEIQVTFYLLEGEIRNISTSDFNDLWRKTLGKIAGIESLVFKKDIGGPGGGKAALTLELSHRDTALLEAAAQELADVLKSFSITKDVDDGISTGKRQIDFELLPLGQKLGLTAYEIARQVRYTTYGKEAIREQQGRNEVKIMVRQTENERNSEAIIDDIKIKTPSGGFVRLGDVAKRIEGNAYTKISRREGKRIINVTANVEPERDTPQLISSLDTDFIPKLQQKYPELQISYQGRQAETKESSRSLISSFLLVLAVLYIMLAIPFASYTQPLIIMIAIPFGIIGAFLGHMLLGYSLSMVSILGVVALCGVVVNDTLVMVDYANTMRKEGHKAFEAIILAATRRFRPIFLTTATTFGGLAPMIYETSIQAKFMIPMAISLGYGILFSTLISLIFVPALYIMLEDIKALFQPSHSNA</sequence>
<dbReference type="KEGG" id="sba:Sulba_1805"/>
<dbReference type="GO" id="GO:0005886">
    <property type="term" value="C:plasma membrane"/>
    <property type="evidence" value="ECO:0007669"/>
    <property type="project" value="TreeGrafter"/>
</dbReference>
<dbReference type="PANTHER" id="PTHR32063">
    <property type="match status" value="1"/>
</dbReference>
<dbReference type="PRINTS" id="PR00702">
    <property type="entry name" value="ACRIFLAVINRP"/>
</dbReference>
<dbReference type="Proteomes" id="UP000006176">
    <property type="component" value="Chromosome"/>
</dbReference>
<dbReference type="eggNOG" id="COG0841">
    <property type="taxonomic scope" value="Bacteria"/>
</dbReference>
<proteinExistence type="predicted"/>
<dbReference type="InterPro" id="IPR027463">
    <property type="entry name" value="AcrB_DN_DC_subdom"/>
</dbReference>
<feature type="transmembrane region" description="Helical" evidence="1">
    <location>
        <begin position="17"/>
        <end position="37"/>
    </location>
</feature>
<keyword evidence="1" id="KW-0472">Membrane</keyword>
<dbReference type="SUPFAM" id="SSF82714">
    <property type="entry name" value="Multidrug efflux transporter AcrB TolC docking domain, DN and DC subdomains"/>
    <property type="match status" value="2"/>
</dbReference>
<reference evidence="2 3" key="1">
    <citation type="submission" date="2012-06" db="EMBL/GenBank/DDBJ databases">
        <title>Complete sequence of Sulfurospirillum barnesii SES-3.</title>
        <authorList>
            <consortium name="US DOE Joint Genome Institute"/>
            <person name="Lucas S."/>
            <person name="Han J."/>
            <person name="Lapidus A."/>
            <person name="Cheng J.-F."/>
            <person name="Goodwin L."/>
            <person name="Pitluck S."/>
            <person name="Peters L."/>
            <person name="Ovchinnikova G."/>
            <person name="Lu M."/>
            <person name="Detter J.C."/>
            <person name="Han C."/>
            <person name="Tapia R."/>
            <person name="Land M."/>
            <person name="Hauser L."/>
            <person name="Kyrpides N."/>
            <person name="Ivanova N."/>
            <person name="Pagani I."/>
            <person name="Stolz J."/>
            <person name="Arkin A."/>
            <person name="Dehal P."/>
            <person name="Oremland R."/>
            <person name="Saltikov C."/>
            <person name="Basu P."/>
            <person name="Hollibaugh J."/>
            <person name="Newman D."/>
            <person name="Stolyar S."/>
            <person name="Hazen T."/>
            <person name="Woyke T."/>
        </authorList>
    </citation>
    <scope>NUCLEOTIDE SEQUENCE [LARGE SCALE GENOMIC DNA]</scope>
    <source>
        <strain evidence="3">ATCC 700032 / DSM 10660 / SES-3</strain>
    </source>
</reference>
<dbReference type="RefSeq" id="WP_014769962.1">
    <property type="nucleotide sequence ID" value="NC_018002.1"/>
</dbReference>
<feature type="transmembrane region" description="Helical" evidence="1">
    <location>
        <begin position="431"/>
        <end position="452"/>
    </location>
</feature>
<feature type="transmembrane region" description="Helical" evidence="1">
    <location>
        <begin position="960"/>
        <end position="979"/>
    </location>
</feature>
<feature type="transmembrane region" description="Helical" evidence="1">
    <location>
        <begin position="389"/>
        <end position="411"/>
    </location>
</feature>
<dbReference type="Gene3D" id="3.30.70.1320">
    <property type="entry name" value="Multidrug efflux transporter AcrB pore domain like"/>
    <property type="match status" value="1"/>
</dbReference>